<organism evidence="11 12">
    <name type="scientific">Cercophora samala</name>
    <dbReference type="NCBI Taxonomy" id="330535"/>
    <lineage>
        <taxon>Eukaryota</taxon>
        <taxon>Fungi</taxon>
        <taxon>Dikarya</taxon>
        <taxon>Ascomycota</taxon>
        <taxon>Pezizomycotina</taxon>
        <taxon>Sordariomycetes</taxon>
        <taxon>Sordariomycetidae</taxon>
        <taxon>Sordariales</taxon>
        <taxon>Lasiosphaeriaceae</taxon>
        <taxon>Cercophora</taxon>
    </lineage>
</organism>
<accession>A0AA39ZNA1</accession>
<keyword evidence="8" id="KW-0520">NAD</keyword>
<dbReference type="InterPro" id="IPR020084">
    <property type="entry name" value="NUDIX_hydrolase_CS"/>
</dbReference>
<protein>
    <recommendedName>
        <fullName evidence="4">NAD(+) diphosphatase</fullName>
        <ecNumber evidence="4">3.6.1.22</ecNumber>
    </recommendedName>
</protein>
<dbReference type="SUPFAM" id="SSF55811">
    <property type="entry name" value="Nudix"/>
    <property type="match status" value="1"/>
</dbReference>
<comment type="cofactor">
    <cofactor evidence="2">
        <name>Zn(2+)</name>
        <dbReference type="ChEBI" id="CHEBI:29105"/>
    </cofactor>
</comment>
<feature type="domain" description="Nudix hydrolase" evidence="10">
    <location>
        <begin position="298"/>
        <end position="427"/>
    </location>
</feature>
<dbReference type="InterPro" id="IPR015375">
    <property type="entry name" value="NADH_PPase-like_N"/>
</dbReference>
<dbReference type="GO" id="GO:0005829">
    <property type="term" value="C:cytosol"/>
    <property type="evidence" value="ECO:0007669"/>
    <property type="project" value="TreeGrafter"/>
</dbReference>
<dbReference type="InterPro" id="IPR049734">
    <property type="entry name" value="NudC-like_C"/>
</dbReference>
<evidence type="ECO:0000256" key="9">
    <source>
        <dbReference type="ARBA" id="ARBA00023679"/>
    </source>
</evidence>
<evidence type="ECO:0000256" key="6">
    <source>
        <dbReference type="ARBA" id="ARBA00022801"/>
    </source>
</evidence>
<dbReference type="EC" id="3.6.1.22" evidence="4"/>
<name>A0AA39ZNA1_9PEZI</name>
<dbReference type="GO" id="GO:0035529">
    <property type="term" value="F:NADH pyrophosphatase activity"/>
    <property type="evidence" value="ECO:0007669"/>
    <property type="project" value="TreeGrafter"/>
</dbReference>
<dbReference type="Pfam" id="PF00293">
    <property type="entry name" value="NUDIX"/>
    <property type="match status" value="1"/>
</dbReference>
<evidence type="ECO:0000256" key="5">
    <source>
        <dbReference type="ARBA" id="ARBA00022723"/>
    </source>
</evidence>
<dbReference type="Pfam" id="PF09296">
    <property type="entry name" value="NUDIX-like"/>
    <property type="match status" value="1"/>
</dbReference>
<evidence type="ECO:0000256" key="7">
    <source>
        <dbReference type="ARBA" id="ARBA00022842"/>
    </source>
</evidence>
<comment type="catalytic activity">
    <reaction evidence="9">
        <text>a 5'-end NAD(+)-phospho-ribonucleoside in mRNA + H2O = a 5'-end phospho-adenosine-phospho-ribonucleoside in mRNA + beta-nicotinamide D-ribonucleotide + 2 H(+)</text>
        <dbReference type="Rhea" id="RHEA:60876"/>
        <dbReference type="Rhea" id="RHEA-COMP:15698"/>
        <dbReference type="Rhea" id="RHEA-COMP:15719"/>
        <dbReference type="ChEBI" id="CHEBI:14649"/>
        <dbReference type="ChEBI" id="CHEBI:15377"/>
        <dbReference type="ChEBI" id="CHEBI:15378"/>
        <dbReference type="ChEBI" id="CHEBI:144029"/>
        <dbReference type="ChEBI" id="CHEBI:144051"/>
    </reaction>
    <physiologicalReaction direction="left-to-right" evidence="9">
        <dbReference type="Rhea" id="RHEA:60877"/>
    </physiologicalReaction>
</comment>
<dbReference type="GO" id="GO:0046872">
    <property type="term" value="F:metal ion binding"/>
    <property type="evidence" value="ECO:0007669"/>
    <property type="project" value="UniProtKB-KW"/>
</dbReference>
<dbReference type="NCBIfam" id="NF001299">
    <property type="entry name" value="PRK00241.1"/>
    <property type="match status" value="1"/>
</dbReference>
<dbReference type="InterPro" id="IPR015797">
    <property type="entry name" value="NUDIX_hydrolase-like_dom_sf"/>
</dbReference>
<evidence type="ECO:0000256" key="1">
    <source>
        <dbReference type="ARBA" id="ARBA00001946"/>
    </source>
</evidence>
<evidence type="ECO:0000256" key="2">
    <source>
        <dbReference type="ARBA" id="ARBA00001947"/>
    </source>
</evidence>
<evidence type="ECO:0000256" key="4">
    <source>
        <dbReference type="ARBA" id="ARBA00012381"/>
    </source>
</evidence>
<keyword evidence="7" id="KW-0460">Magnesium</keyword>
<keyword evidence="12" id="KW-1185">Reference proteome</keyword>
<dbReference type="Gene3D" id="3.90.79.10">
    <property type="entry name" value="Nucleoside Triphosphate Pyrophosphohydrolase"/>
    <property type="match status" value="1"/>
</dbReference>
<dbReference type="Proteomes" id="UP001174997">
    <property type="component" value="Unassembled WGS sequence"/>
</dbReference>
<dbReference type="AlphaFoldDB" id="A0AA39ZNA1"/>
<dbReference type="EMBL" id="JAULSY010000002">
    <property type="protein sequence ID" value="KAK0674343.1"/>
    <property type="molecule type" value="Genomic_DNA"/>
</dbReference>
<gene>
    <name evidence="11" type="ORF">QBC41DRAFT_53661</name>
</gene>
<sequence length="460" mass="50629">MPLCLSPQTRTRFLRITHFTTLTFRYAHTARRSPSPASLLASVSQHKPAKMAATATPDLPILPPEDSHLTAKFGRETANYFSGSPLNRLSFLRTDHAFLAPAFKHPAASFLLLDNLAPLVKTDDAAQLAFVSLGEIVGRVGGDIFEKTEEELIKEFDSEREEHVVVFLGMDEKGVLGGHGGSEEKFKYKEFEGVPYFAVDVSKWEGKEELKEKLGKERKAGFYGGGPRHMGLVAGQAAMYGYARALIDWNARTPFCAQCGQRTLSVNAGTKRVCPPTDKGVERGACATRGTVSNHSFPRTDPTVIMAIVSADGSKVLLGRQRRWPKYWYSTLAGFQEPGESIEEAVRREVWEESGVQVGRVVLHSSQPWPFPASLMIGAVGQALPGEGEKIYLGHDAELESAKWFPMDEVKEALAKGTHNMGDEVPKEYVEGALRLPPQTAIANRLINSVVEGWWVASKM</sequence>
<evidence type="ECO:0000259" key="10">
    <source>
        <dbReference type="PROSITE" id="PS51462"/>
    </source>
</evidence>
<evidence type="ECO:0000256" key="8">
    <source>
        <dbReference type="ARBA" id="ARBA00023027"/>
    </source>
</evidence>
<proteinExistence type="inferred from homology"/>
<dbReference type="GO" id="GO:0019677">
    <property type="term" value="P:NAD+ catabolic process"/>
    <property type="evidence" value="ECO:0007669"/>
    <property type="project" value="TreeGrafter"/>
</dbReference>
<dbReference type="FunFam" id="3.90.79.10:FF:000042">
    <property type="entry name" value="Probable NADH pyrophosphatase"/>
    <property type="match status" value="1"/>
</dbReference>
<comment type="similarity">
    <text evidence="3">Belongs to the Nudix hydrolase family. NudC subfamily.</text>
</comment>
<dbReference type="CDD" id="cd03429">
    <property type="entry name" value="NUDIX_NADH_pyrophosphatase_Nudt13"/>
    <property type="match status" value="1"/>
</dbReference>
<dbReference type="PROSITE" id="PS00893">
    <property type="entry name" value="NUDIX_BOX"/>
    <property type="match status" value="1"/>
</dbReference>
<reference evidence="11" key="1">
    <citation type="submission" date="2023-06" db="EMBL/GenBank/DDBJ databases">
        <title>Genome-scale phylogeny and comparative genomics of the fungal order Sordariales.</title>
        <authorList>
            <consortium name="Lawrence Berkeley National Laboratory"/>
            <person name="Hensen N."/>
            <person name="Bonometti L."/>
            <person name="Westerberg I."/>
            <person name="Brannstrom I.O."/>
            <person name="Guillou S."/>
            <person name="Cros-Aarteil S."/>
            <person name="Calhoun S."/>
            <person name="Haridas S."/>
            <person name="Kuo A."/>
            <person name="Mondo S."/>
            <person name="Pangilinan J."/>
            <person name="Riley R."/>
            <person name="Labutti K."/>
            <person name="Andreopoulos B."/>
            <person name="Lipzen A."/>
            <person name="Chen C."/>
            <person name="Yanf M."/>
            <person name="Daum C."/>
            <person name="Ng V."/>
            <person name="Clum A."/>
            <person name="Steindorff A."/>
            <person name="Ohm R."/>
            <person name="Martin F."/>
            <person name="Silar P."/>
            <person name="Natvig D."/>
            <person name="Lalanne C."/>
            <person name="Gautier V."/>
            <person name="Ament-Velasquez S.L."/>
            <person name="Kruys A."/>
            <person name="Hutchinson M.I."/>
            <person name="Powell A.J."/>
            <person name="Barry K."/>
            <person name="Miller A.N."/>
            <person name="Grigoriev I.V."/>
            <person name="Debuchy R."/>
            <person name="Gladieux P."/>
            <person name="Thoren M.H."/>
            <person name="Johannesson H."/>
        </authorList>
    </citation>
    <scope>NUCLEOTIDE SEQUENCE</scope>
    <source>
        <strain evidence="11">CBS 307.81</strain>
    </source>
</reference>
<dbReference type="GO" id="GO:0006742">
    <property type="term" value="P:NADP+ catabolic process"/>
    <property type="evidence" value="ECO:0007669"/>
    <property type="project" value="TreeGrafter"/>
</dbReference>
<dbReference type="InterPro" id="IPR000086">
    <property type="entry name" value="NUDIX_hydrolase_dom"/>
</dbReference>
<dbReference type="PANTHER" id="PTHR42904:SF6">
    <property type="entry name" value="NAD-CAPPED RNA HYDROLASE NUDT12"/>
    <property type="match status" value="1"/>
</dbReference>
<dbReference type="Gene3D" id="3.90.79.20">
    <property type="match status" value="1"/>
</dbReference>
<dbReference type="Pfam" id="PF09297">
    <property type="entry name" value="Zn_ribbon_NUD"/>
    <property type="match status" value="1"/>
</dbReference>
<dbReference type="PROSITE" id="PS51462">
    <property type="entry name" value="NUDIX"/>
    <property type="match status" value="1"/>
</dbReference>
<dbReference type="GO" id="GO:0005777">
    <property type="term" value="C:peroxisome"/>
    <property type="evidence" value="ECO:0007669"/>
    <property type="project" value="TreeGrafter"/>
</dbReference>
<keyword evidence="5" id="KW-0479">Metal-binding</keyword>
<comment type="caution">
    <text evidence="11">The sequence shown here is derived from an EMBL/GenBank/DDBJ whole genome shotgun (WGS) entry which is preliminary data.</text>
</comment>
<dbReference type="PANTHER" id="PTHR42904">
    <property type="entry name" value="NUDIX HYDROLASE, NUDC SUBFAMILY"/>
    <property type="match status" value="1"/>
</dbReference>
<keyword evidence="6" id="KW-0378">Hydrolase</keyword>
<dbReference type="InterPro" id="IPR050241">
    <property type="entry name" value="NAD-cap_RNA_hydrolase_NudC"/>
</dbReference>
<dbReference type="InterPro" id="IPR015376">
    <property type="entry name" value="Znr_NADH_PPase"/>
</dbReference>
<comment type="cofactor">
    <cofactor evidence="1">
        <name>Mg(2+)</name>
        <dbReference type="ChEBI" id="CHEBI:18420"/>
    </cofactor>
</comment>
<evidence type="ECO:0000256" key="3">
    <source>
        <dbReference type="ARBA" id="ARBA00009595"/>
    </source>
</evidence>
<evidence type="ECO:0000313" key="11">
    <source>
        <dbReference type="EMBL" id="KAK0674343.1"/>
    </source>
</evidence>
<evidence type="ECO:0000313" key="12">
    <source>
        <dbReference type="Proteomes" id="UP001174997"/>
    </source>
</evidence>